<evidence type="ECO:0000313" key="3">
    <source>
        <dbReference type="EMBL" id="RCL73951.1"/>
    </source>
</evidence>
<dbReference type="GO" id="GO:0006020">
    <property type="term" value="P:inositol metabolic process"/>
    <property type="evidence" value="ECO:0007669"/>
    <property type="project" value="TreeGrafter"/>
</dbReference>
<dbReference type="Proteomes" id="UP000253570">
    <property type="component" value="Unassembled WGS sequence"/>
</dbReference>
<reference evidence="3 4" key="1">
    <citation type="journal article" date="2018" name="Microbiome">
        <title>Fine metagenomic profile of the Mediterranean stratified and mixed water columns revealed by assembly and recruitment.</title>
        <authorList>
            <person name="Haro-Moreno J.M."/>
            <person name="Lopez-Perez M."/>
            <person name="De La Torre J.R."/>
            <person name="Picazo A."/>
            <person name="Camacho A."/>
            <person name="Rodriguez-Valera F."/>
        </authorList>
    </citation>
    <scope>NUCLEOTIDE SEQUENCE [LARGE SCALE GENOMIC DNA]</scope>
    <source>
        <strain evidence="3">MED-G57</strain>
    </source>
</reference>
<comment type="cofactor">
    <cofactor evidence="2">
        <name>Mg(2+)</name>
        <dbReference type="ChEBI" id="CHEBI:18420"/>
    </cofactor>
</comment>
<gene>
    <name evidence="3" type="ORF">DBW71_02450</name>
</gene>
<evidence type="ECO:0000256" key="1">
    <source>
        <dbReference type="ARBA" id="ARBA00009759"/>
    </source>
</evidence>
<dbReference type="GO" id="GO:0046872">
    <property type="term" value="F:metal ion binding"/>
    <property type="evidence" value="ECO:0007669"/>
    <property type="project" value="UniProtKB-KW"/>
</dbReference>
<accession>A0A368DRX1</accession>
<dbReference type="PANTHER" id="PTHR20854">
    <property type="entry name" value="INOSITOL MONOPHOSPHATASE"/>
    <property type="match status" value="1"/>
</dbReference>
<dbReference type="PANTHER" id="PTHR20854:SF4">
    <property type="entry name" value="INOSITOL-1-MONOPHOSPHATASE-RELATED"/>
    <property type="match status" value="1"/>
</dbReference>
<dbReference type="Gene3D" id="3.40.190.80">
    <property type="match status" value="1"/>
</dbReference>
<feature type="binding site" evidence="2">
    <location>
        <position position="95"/>
    </location>
    <ligand>
        <name>Mg(2+)</name>
        <dbReference type="ChEBI" id="CHEBI:18420"/>
        <label>1</label>
        <note>catalytic</note>
    </ligand>
</feature>
<protein>
    <submittedName>
        <fullName evidence="3">Inositol monophosphatase</fullName>
    </submittedName>
</protein>
<dbReference type="GO" id="GO:0008934">
    <property type="term" value="F:inositol monophosphate 1-phosphatase activity"/>
    <property type="evidence" value="ECO:0007669"/>
    <property type="project" value="InterPro"/>
</dbReference>
<organism evidence="3 4">
    <name type="scientific">PS1 clade bacterium</name>
    <dbReference type="NCBI Taxonomy" id="2175152"/>
    <lineage>
        <taxon>Bacteria</taxon>
        <taxon>Pseudomonadati</taxon>
        <taxon>Pseudomonadota</taxon>
        <taxon>Alphaproteobacteria</taxon>
        <taxon>PS1 clade</taxon>
    </lineage>
</organism>
<sequence>MRRSPNTNILFTLVRNVARVYIRDFGELQNLQNTNRSVHDFVQKSKKRVESLILEELMEKYSNQNYEFFSINGEQKIIQKDIDDSDNCFIINALDGELNYKRTIPLFCISIAHKRNGVIENSIVYNPITDDIFIGENGIGATHNNIKMQVSSEQKIEYCLFGIDNVYEFYENFNNNNLNKLLAASTGIRSFGAISLSICMVGSGKLNVFINRLIQPHEIDASLLILKEAAGKYNYLKNPEVAKPNYFIVSNEKIYDNLSSILI</sequence>
<dbReference type="CDD" id="cd01637">
    <property type="entry name" value="IMPase_like"/>
    <property type="match status" value="1"/>
</dbReference>
<evidence type="ECO:0000256" key="2">
    <source>
        <dbReference type="PIRSR" id="PIRSR600760-2"/>
    </source>
</evidence>
<dbReference type="GO" id="GO:0007165">
    <property type="term" value="P:signal transduction"/>
    <property type="evidence" value="ECO:0007669"/>
    <property type="project" value="TreeGrafter"/>
</dbReference>
<keyword evidence="2" id="KW-0479">Metal-binding</keyword>
<dbReference type="InterPro" id="IPR022337">
    <property type="entry name" value="Inositol_monophosphatase_SuhB"/>
</dbReference>
<feature type="binding site" evidence="2">
    <location>
        <position position="94"/>
    </location>
    <ligand>
        <name>Mg(2+)</name>
        <dbReference type="ChEBI" id="CHEBI:18420"/>
        <label>1</label>
        <note>catalytic</note>
    </ligand>
</feature>
<comment type="similarity">
    <text evidence="1">Belongs to the inositol monophosphatase superfamily.</text>
</comment>
<dbReference type="InterPro" id="IPR000760">
    <property type="entry name" value="Inositol_monophosphatase-like"/>
</dbReference>
<keyword evidence="2" id="KW-0460">Magnesium</keyword>
<dbReference type="Pfam" id="PF00459">
    <property type="entry name" value="Inositol_P"/>
    <property type="match status" value="1"/>
</dbReference>
<dbReference type="Gene3D" id="3.30.540.10">
    <property type="entry name" value="Fructose-1,6-Bisphosphatase, subunit A, domain 1"/>
    <property type="match status" value="1"/>
</dbReference>
<dbReference type="PRINTS" id="PR00377">
    <property type="entry name" value="IMPHPHTASES"/>
</dbReference>
<dbReference type="EMBL" id="QOQD01000004">
    <property type="protein sequence ID" value="RCL73951.1"/>
    <property type="molecule type" value="Genomic_DNA"/>
</dbReference>
<name>A0A368DRX1_9PROT</name>
<proteinExistence type="inferred from homology"/>
<feature type="binding site" evidence="2">
    <location>
        <position position="74"/>
    </location>
    <ligand>
        <name>Mg(2+)</name>
        <dbReference type="ChEBI" id="CHEBI:18420"/>
        <label>1</label>
        <note>catalytic</note>
    </ligand>
</feature>
<dbReference type="SUPFAM" id="SSF56655">
    <property type="entry name" value="Carbohydrate phosphatase"/>
    <property type="match status" value="1"/>
</dbReference>
<comment type="caution">
    <text evidence="3">The sequence shown here is derived from an EMBL/GenBank/DDBJ whole genome shotgun (WGS) entry which is preliminary data.</text>
</comment>
<dbReference type="AlphaFoldDB" id="A0A368DRX1"/>
<evidence type="ECO:0000313" key="4">
    <source>
        <dbReference type="Proteomes" id="UP000253570"/>
    </source>
</evidence>
<dbReference type="PRINTS" id="PR01959">
    <property type="entry name" value="SBIMPHPHTASE"/>
</dbReference>